<feature type="transmembrane region" description="Helical" evidence="2">
    <location>
        <begin position="70"/>
        <end position="92"/>
    </location>
</feature>
<organism evidence="3 4">
    <name type="scientific">Thermohalobaculum xanthum</name>
    <dbReference type="NCBI Taxonomy" id="2753746"/>
    <lineage>
        <taxon>Bacteria</taxon>
        <taxon>Pseudomonadati</taxon>
        <taxon>Pseudomonadota</taxon>
        <taxon>Alphaproteobacteria</taxon>
        <taxon>Rhodobacterales</taxon>
        <taxon>Paracoccaceae</taxon>
        <taxon>Thermohalobaculum</taxon>
    </lineage>
</organism>
<feature type="transmembrane region" description="Helical" evidence="2">
    <location>
        <begin position="45"/>
        <end position="64"/>
    </location>
</feature>
<dbReference type="Proteomes" id="UP000655420">
    <property type="component" value="Unassembled WGS sequence"/>
</dbReference>
<evidence type="ECO:0000313" key="3">
    <source>
        <dbReference type="EMBL" id="MBK0400650.1"/>
    </source>
</evidence>
<dbReference type="RefSeq" id="WP_200611795.1">
    <property type="nucleotide sequence ID" value="NZ_JAEHHL010000009.1"/>
</dbReference>
<evidence type="ECO:0000313" key="4">
    <source>
        <dbReference type="Proteomes" id="UP000655420"/>
    </source>
</evidence>
<feature type="region of interest" description="Disordered" evidence="1">
    <location>
        <begin position="1"/>
        <end position="35"/>
    </location>
</feature>
<keyword evidence="4" id="KW-1185">Reference proteome</keyword>
<sequence length="307" mass="33143">MSARRYGGAHSPGTREAGPGAPPVGQDAPRPWGGDRFRGRRAASIDVRGMLLFVLPLPLLFAAFSDIALGNVVAAVADLAALALLLGGAWMLREGQKAEAAFEARSVARRPAVPRKIIAAAAAGLGVALASYAGWGQGLPSALGMGALATASHLMAFGIDPLKNKGIDIADSEAGRVAEALDKAEARLAEITRLGHTIRDREIETRLDTLMSAVRGLLRQVEGDPRDLPRARRYLSVYLTGAHEATRKYAETHETLADPALRRDYLALLGDLETSFERGRKMLLENERTDLEVEIEVLRERLEQEQR</sequence>
<comment type="caution">
    <text evidence="3">The sequence shown here is derived from an EMBL/GenBank/DDBJ whole genome shotgun (WGS) entry which is preliminary data.</text>
</comment>
<dbReference type="Pfam" id="PF10112">
    <property type="entry name" value="Halogen_Hydrol"/>
    <property type="match status" value="1"/>
</dbReference>
<dbReference type="EMBL" id="JAEHHL010000009">
    <property type="protein sequence ID" value="MBK0400650.1"/>
    <property type="molecule type" value="Genomic_DNA"/>
</dbReference>
<feature type="transmembrane region" description="Helical" evidence="2">
    <location>
        <begin position="113"/>
        <end position="135"/>
    </location>
</feature>
<accession>A0A8J7MA92</accession>
<proteinExistence type="predicted"/>
<keyword evidence="2" id="KW-1133">Transmembrane helix</keyword>
<protein>
    <submittedName>
        <fullName evidence="3">5-bromo-4-chloroindolyl phosphate hydrolysis family protein</fullName>
    </submittedName>
</protein>
<keyword evidence="2" id="KW-0812">Transmembrane</keyword>
<gene>
    <name evidence="3" type="ORF">H0I76_15735</name>
</gene>
<name>A0A8J7MA92_9RHOB</name>
<reference evidence="3" key="1">
    <citation type="submission" date="2020-12" db="EMBL/GenBank/DDBJ databases">
        <title>Bacterial taxonomy.</title>
        <authorList>
            <person name="Pan X."/>
        </authorList>
    </citation>
    <scope>NUCLEOTIDE SEQUENCE</scope>
    <source>
        <strain evidence="3">M0105</strain>
    </source>
</reference>
<keyword evidence="2" id="KW-0472">Membrane</keyword>
<evidence type="ECO:0000256" key="2">
    <source>
        <dbReference type="SAM" id="Phobius"/>
    </source>
</evidence>
<dbReference type="AlphaFoldDB" id="A0A8J7MA92"/>
<dbReference type="InterPro" id="IPR018770">
    <property type="entry name" value="ChloroindolylP_hydrolase"/>
</dbReference>
<evidence type="ECO:0000256" key="1">
    <source>
        <dbReference type="SAM" id="MobiDB-lite"/>
    </source>
</evidence>